<protein>
    <recommendedName>
        <fullName evidence="2">Hedgehog/Intein (Hint) domain-containing protein</fullName>
    </recommendedName>
</protein>
<accession>A0A6C0DGJ8</accession>
<evidence type="ECO:0000313" key="3">
    <source>
        <dbReference type="EMBL" id="QHT15657.1"/>
    </source>
</evidence>
<proteinExistence type="predicted"/>
<feature type="domain" description="Hedgehog/Intein (Hint)" evidence="2">
    <location>
        <begin position="471"/>
        <end position="602"/>
    </location>
</feature>
<feature type="compositionally biased region" description="Low complexity" evidence="1">
    <location>
        <begin position="152"/>
        <end position="162"/>
    </location>
</feature>
<dbReference type="Pfam" id="PF13403">
    <property type="entry name" value="Hint_2"/>
    <property type="match status" value="1"/>
</dbReference>
<evidence type="ECO:0000256" key="1">
    <source>
        <dbReference type="SAM" id="MobiDB-lite"/>
    </source>
</evidence>
<sequence>MFALVGAGGGASSNGSGGGGSVYIGSVQLRTNLINSGTYFGTTVYLNIGAGGTGSGQATFLSLQPIGQTTPALGEPAAYNGGTATTTAGTGGLANGGLGYLTDDGDNHLTVTTIYSSNGFGGVSSGTIGTVGGAPKWQPYPQWSYITYPNNPNNPNGQIQSSGNGGSITQENGTPAYGTGEKGMIVLQFNYPGFNYSLYPSIPMLNYDFPFFYTVNSSIVVPYLPGNTDGTVPVTFVLQGSGGNGDAINTMICTTTIDNTIYPVITYFSGGGGGAIKGIVSLPPGTTIYVHISTNGNGTNDGTFISLTPPTGNLPPPGTNQMYASPYSAGGTNPYGLVYDVTGNPGNGGTNAALSYLENTITNASYNVTIPNSQAGNAGYSTCVAPIGGVDDPVLGVWVPPDNYVAYPYNQLYTVPVPDNAGQAGVGVANNTSSYGYGTNGIALLGFGIDIPWKVDSISEYRRRQALKRIPCFVPGTRILTPLGYTPVQNLVNGGLVTTDRGKHVPVKIHTRTLVSTDRENAPYLIPKNCLGPFMPAADLRLSPLHAFRLQPDLWHIPKYAANENKQIIQYDIGKPITYYHLECPNYFTDNLMADGCIVESYGRNQVEEESTLYAYDQRRKGFVRTAKQKNVVMYRR</sequence>
<organism evidence="3">
    <name type="scientific">viral metagenome</name>
    <dbReference type="NCBI Taxonomy" id="1070528"/>
    <lineage>
        <taxon>unclassified sequences</taxon>
        <taxon>metagenomes</taxon>
        <taxon>organismal metagenomes</taxon>
    </lineage>
</organism>
<dbReference type="InterPro" id="IPR028992">
    <property type="entry name" value="Hedgehog/Intein_dom"/>
</dbReference>
<dbReference type="AlphaFoldDB" id="A0A6C0DGJ8"/>
<feature type="region of interest" description="Disordered" evidence="1">
    <location>
        <begin position="152"/>
        <end position="174"/>
    </location>
</feature>
<reference evidence="3" key="1">
    <citation type="journal article" date="2020" name="Nature">
        <title>Giant virus diversity and host interactions through global metagenomics.</title>
        <authorList>
            <person name="Schulz F."/>
            <person name="Roux S."/>
            <person name="Paez-Espino D."/>
            <person name="Jungbluth S."/>
            <person name="Walsh D.A."/>
            <person name="Denef V.J."/>
            <person name="McMahon K.D."/>
            <person name="Konstantinidis K.T."/>
            <person name="Eloe-Fadrosh E.A."/>
            <person name="Kyrpides N.C."/>
            <person name="Woyke T."/>
        </authorList>
    </citation>
    <scope>NUCLEOTIDE SEQUENCE</scope>
    <source>
        <strain evidence="3">GVMAG-M-3300023174-176</strain>
    </source>
</reference>
<evidence type="ECO:0000259" key="2">
    <source>
        <dbReference type="Pfam" id="PF13403"/>
    </source>
</evidence>
<name>A0A6C0DGJ8_9ZZZZ</name>
<dbReference type="EMBL" id="MN739613">
    <property type="protein sequence ID" value="QHT15657.1"/>
    <property type="molecule type" value="Genomic_DNA"/>
</dbReference>